<dbReference type="InterPro" id="IPR015943">
    <property type="entry name" value="WD40/YVTN_repeat-like_dom_sf"/>
</dbReference>
<dbReference type="SUPFAM" id="SSF50978">
    <property type="entry name" value="WD40 repeat-like"/>
    <property type="match status" value="1"/>
</dbReference>
<dbReference type="PANTHER" id="PTHR19848:SF8">
    <property type="entry name" value="F-BOX AND WD REPEAT DOMAIN CONTAINING 7"/>
    <property type="match status" value="1"/>
</dbReference>
<feature type="repeat" description="WD" evidence="3">
    <location>
        <begin position="615"/>
        <end position="646"/>
    </location>
</feature>
<dbReference type="Gene3D" id="2.130.10.10">
    <property type="entry name" value="YVTN repeat-like/Quinoprotein amine dehydrogenase"/>
    <property type="match status" value="2"/>
</dbReference>
<comment type="caution">
    <text evidence="5">The sequence shown here is derived from an EMBL/GenBank/DDBJ whole genome shotgun (WGS) entry which is preliminary data.</text>
</comment>
<proteinExistence type="predicted"/>
<feature type="region of interest" description="Disordered" evidence="4">
    <location>
        <begin position="125"/>
        <end position="148"/>
    </location>
</feature>
<dbReference type="PANTHER" id="PTHR19848">
    <property type="entry name" value="WD40 REPEAT PROTEIN"/>
    <property type="match status" value="1"/>
</dbReference>
<organism evidence="5 6">
    <name type="scientific">Serendipita indica (strain DSM 11827)</name>
    <name type="common">Root endophyte fungus</name>
    <name type="synonym">Piriformospora indica</name>
    <dbReference type="NCBI Taxonomy" id="1109443"/>
    <lineage>
        <taxon>Eukaryota</taxon>
        <taxon>Fungi</taxon>
        <taxon>Dikarya</taxon>
        <taxon>Basidiomycota</taxon>
        <taxon>Agaricomycotina</taxon>
        <taxon>Agaricomycetes</taxon>
        <taxon>Sebacinales</taxon>
        <taxon>Serendipitaceae</taxon>
        <taxon>Serendipita</taxon>
    </lineage>
</organism>
<keyword evidence="6" id="KW-1185">Reference proteome</keyword>
<dbReference type="OMA" id="ERLRYMD"/>
<keyword evidence="2" id="KW-0677">Repeat</keyword>
<reference evidence="5 6" key="1">
    <citation type="journal article" date="2011" name="PLoS Pathog.">
        <title>Endophytic Life Strategies Decoded by Genome and Transcriptome Analyses of the Mutualistic Root Symbiont Piriformospora indica.</title>
        <authorList>
            <person name="Zuccaro A."/>
            <person name="Lahrmann U."/>
            <person name="Guldener U."/>
            <person name="Langen G."/>
            <person name="Pfiffi S."/>
            <person name="Biedenkopf D."/>
            <person name="Wong P."/>
            <person name="Samans B."/>
            <person name="Grimm C."/>
            <person name="Basiewicz M."/>
            <person name="Murat C."/>
            <person name="Martin F."/>
            <person name="Kogel K.H."/>
        </authorList>
    </citation>
    <scope>NUCLEOTIDE SEQUENCE [LARGE SCALE GENOMIC DNA]</scope>
    <source>
        <strain evidence="5 6">DSM 11827</strain>
    </source>
</reference>
<dbReference type="Pfam" id="PF00400">
    <property type="entry name" value="WD40"/>
    <property type="match status" value="5"/>
</dbReference>
<dbReference type="AlphaFoldDB" id="G4TDM3"/>
<dbReference type="PRINTS" id="PR00320">
    <property type="entry name" value="GPROTEINBRPT"/>
</dbReference>
<dbReference type="FunCoup" id="G4TDM3">
    <property type="interactions" value="135"/>
</dbReference>
<dbReference type="HOGENOM" id="CLU_012350_0_0_1"/>
<dbReference type="PROSITE" id="PS00678">
    <property type="entry name" value="WD_REPEATS_1"/>
    <property type="match status" value="4"/>
</dbReference>
<dbReference type="InterPro" id="IPR001680">
    <property type="entry name" value="WD40_rpt"/>
</dbReference>
<feature type="repeat" description="WD" evidence="3">
    <location>
        <begin position="512"/>
        <end position="534"/>
    </location>
</feature>
<gene>
    <name evidence="5" type="ORF">PIIN_03295</name>
</gene>
<dbReference type="SMART" id="SM00320">
    <property type="entry name" value="WD40"/>
    <property type="match status" value="7"/>
</dbReference>
<keyword evidence="1 3" id="KW-0853">WD repeat</keyword>
<evidence type="ECO:0000256" key="1">
    <source>
        <dbReference type="ARBA" id="ARBA00022574"/>
    </source>
</evidence>
<dbReference type="InterPro" id="IPR036322">
    <property type="entry name" value="WD40_repeat_dom_sf"/>
</dbReference>
<dbReference type="InParanoid" id="G4TDM3"/>
<dbReference type="OrthoDB" id="496at2759"/>
<dbReference type="CDD" id="cd00200">
    <property type="entry name" value="WD40"/>
    <property type="match status" value="1"/>
</dbReference>
<feature type="repeat" description="WD" evidence="3">
    <location>
        <begin position="268"/>
        <end position="309"/>
    </location>
</feature>
<dbReference type="PROSITE" id="PS50082">
    <property type="entry name" value="WD_REPEATS_2"/>
    <property type="match status" value="6"/>
</dbReference>
<evidence type="ECO:0000313" key="6">
    <source>
        <dbReference type="Proteomes" id="UP000007148"/>
    </source>
</evidence>
<feature type="repeat" description="WD" evidence="3">
    <location>
        <begin position="310"/>
        <end position="349"/>
    </location>
</feature>
<accession>G4TDM3</accession>
<feature type="compositionally biased region" description="Polar residues" evidence="4">
    <location>
        <begin position="232"/>
        <end position="242"/>
    </location>
</feature>
<evidence type="ECO:0000256" key="4">
    <source>
        <dbReference type="SAM" id="MobiDB-lite"/>
    </source>
</evidence>
<evidence type="ECO:0000313" key="5">
    <source>
        <dbReference type="EMBL" id="CCA69395.1"/>
    </source>
</evidence>
<evidence type="ECO:0000256" key="3">
    <source>
        <dbReference type="PROSITE-ProRule" id="PRU00221"/>
    </source>
</evidence>
<feature type="repeat" description="WD" evidence="3">
    <location>
        <begin position="401"/>
        <end position="440"/>
    </location>
</feature>
<sequence length="646" mass="71111">MVQTAASSSRTNQPGRIMEARGLSNFNFSTLGRAPLRLAMKQPVTSQDLGILESTPDLLQTPIPEADGVAKEISLLKGFNATIPSSEKGKARRRQVRNVQFDDENEGEDSSHRKLGMQARGMLTEGAHNDEEHGTHGRKRRGAKRGDALTASKILGKEELSRQRREILQDKENLHVRRRLAQAEIDEITRKINSLDLIRSQLEQDLLRIQEEDLELEDELRGVQERAEFEEQQQGSTATFQPSRRRKGPAFLPSEHDDLPHGVAFMTLASHNAPITALDISEPYGLLVSASQDESTRLWDLSSGEEIAFLRGHTGIVKCLQVEGNLCVSGGTDNTVRVWDLRAVEDEEEALNQSFVGSLASSPRFNAPSIPDAEEEDDTAVLVERPKPAAPARPRGCLRTLEGHTKTVSSIYFEDACLVSGASDKTIRQWDINTGQCVLTMDILWALSHAASQPAPSTSPRGSTFSIPGLPGASLLSAASNSFSFPSPPMADGSWDMYLDFVGGVQFWGYALVSGSGDGAVRMWDMRTGQAHRTLVGHTAPVTCVQFDELHIVSGSLDKTIRIWDLRTGGIAETLRFDYPVTSLQFDSRKVVSCAGESGIKVYNRTTMQMSTLVTNGHTQPVERLRYMDRYLVSGARDSTVKVWAI</sequence>
<dbReference type="STRING" id="1109443.G4TDM3"/>
<evidence type="ECO:0000256" key="2">
    <source>
        <dbReference type="ARBA" id="ARBA00022737"/>
    </source>
</evidence>
<dbReference type="Gene3D" id="6.10.280.220">
    <property type="match status" value="1"/>
</dbReference>
<name>G4TDM3_SERID</name>
<dbReference type="InterPro" id="IPR019775">
    <property type="entry name" value="WD40_repeat_CS"/>
</dbReference>
<dbReference type="Proteomes" id="UP000007148">
    <property type="component" value="Unassembled WGS sequence"/>
</dbReference>
<dbReference type="InterPro" id="IPR020472">
    <property type="entry name" value="WD40_PAC1"/>
</dbReference>
<feature type="region of interest" description="Disordered" evidence="4">
    <location>
        <begin position="226"/>
        <end position="256"/>
    </location>
</feature>
<feature type="repeat" description="WD" evidence="3">
    <location>
        <begin position="535"/>
        <end position="574"/>
    </location>
</feature>
<dbReference type="eggNOG" id="KOG4155">
    <property type="taxonomic scope" value="Eukaryota"/>
</dbReference>
<dbReference type="PROSITE" id="PS50294">
    <property type="entry name" value="WD_REPEATS_REGION"/>
    <property type="match status" value="5"/>
</dbReference>
<dbReference type="EMBL" id="CAFZ01000054">
    <property type="protein sequence ID" value="CCA69395.1"/>
    <property type="molecule type" value="Genomic_DNA"/>
</dbReference>
<protein>
    <submittedName>
        <fullName evidence="5">Related to CAF4-CCR4 associated factor</fullName>
    </submittedName>
</protein>